<keyword evidence="1" id="KW-0812">Transmembrane</keyword>
<protein>
    <recommendedName>
        <fullName evidence="4">DUF998 domain-containing protein</fullName>
    </recommendedName>
</protein>
<evidence type="ECO:0000256" key="1">
    <source>
        <dbReference type="SAM" id="Phobius"/>
    </source>
</evidence>
<feature type="transmembrane region" description="Helical" evidence="1">
    <location>
        <begin position="60"/>
        <end position="83"/>
    </location>
</feature>
<feature type="transmembrane region" description="Helical" evidence="1">
    <location>
        <begin position="239"/>
        <end position="259"/>
    </location>
</feature>
<evidence type="ECO:0000313" key="3">
    <source>
        <dbReference type="Proteomes" id="UP001464923"/>
    </source>
</evidence>
<organism evidence="2 3">
    <name type="scientific">Pseudonocardia tropica</name>
    <dbReference type="NCBI Taxonomy" id="681289"/>
    <lineage>
        <taxon>Bacteria</taxon>
        <taxon>Bacillati</taxon>
        <taxon>Actinomycetota</taxon>
        <taxon>Actinomycetes</taxon>
        <taxon>Pseudonocardiales</taxon>
        <taxon>Pseudonocardiaceae</taxon>
        <taxon>Pseudonocardia</taxon>
    </lineage>
</organism>
<comment type="caution">
    <text evidence="2">The sequence shown here is derived from an EMBL/GenBank/DDBJ whole genome shotgun (WGS) entry which is preliminary data.</text>
</comment>
<sequence>MSVLMTVLVAVAAVGLVVDDRTLLAESVWAKPFKFGVSFAIHGLTLAALLPMLTRARRTMWWLGTAFAATGVVDVGFIALAAARGTYSHFNQDTDPVNAIGQQIFSSGVVGLFGVSLVIAVMLLFQRVGDVALTRALRAGLLLAAAGMVVAFGIAGSGAARTVPDAYGRPVTLAGAHGVGTPDGGGMPLTNWSVTGGDLRVPHFVGLHATQVLVLVAVTLGFVAARVVRLRDARVRARLTGVAVLGVTGVFAITTWQALRGQSLIHPDGPTWAALGLLAATTGLLTSVVVADARRRAAPPEPAVVGRPPSPAR</sequence>
<dbReference type="RefSeq" id="WP_345646696.1">
    <property type="nucleotide sequence ID" value="NZ_BAABLY010000041.1"/>
</dbReference>
<reference evidence="2 3" key="1">
    <citation type="submission" date="2024-03" db="EMBL/GenBank/DDBJ databases">
        <title>Draft genome sequence of Pseudonocardia tropica JCM 19149.</title>
        <authorList>
            <person name="Butdee W."/>
            <person name="Duangmal K."/>
        </authorList>
    </citation>
    <scope>NUCLEOTIDE SEQUENCE [LARGE SCALE GENOMIC DNA]</scope>
    <source>
        <strain evidence="2 3">JCM 19149</strain>
    </source>
</reference>
<evidence type="ECO:0000313" key="2">
    <source>
        <dbReference type="EMBL" id="MEQ3540084.1"/>
    </source>
</evidence>
<name>A0ABV1JVV2_9PSEU</name>
<keyword evidence="1" id="KW-1133">Transmembrane helix</keyword>
<keyword evidence="3" id="KW-1185">Reference proteome</keyword>
<keyword evidence="1" id="KW-0472">Membrane</keyword>
<feature type="transmembrane region" description="Helical" evidence="1">
    <location>
        <begin position="271"/>
        <end position="291"/>
    </location>
</feature>
<evidence type="ECO:0008006" key="4">
    <source>
        <dbReference type="Google" id="ProtNLM"/>
    </source>
</evidence>
<feature type="transmembrane region" description="Helical" evidence="1">
    <location>
        <begin position="103"/>
        <end position="125"/>
    </location>
</feature>
<proteinExistence type="predicted"/>
<gene>
    <name evidence="2" type="ORF">WHI96_14740</name>
</gene>
<dbReference type="EMBL" id="JBEDNP010000008">
    <property type="protein sequence ID" value="MEQ3540084.1"/>
    <property type="molecule type" value="Genomic_DNA"/>
</dbReference>
<feature type="transmembrane region" description="Helical" evidence="1">
    <location>
        <begin position="35"/>
        <end position="53"/>
    </location>
</feature>
<dbReference type="Proteomes" id="UP001464923">
    <property type="component" value="Unassembled WGS sequence"/>
</dbReference>
<feature type="transmembrane region" description="Helical" evidence="1">
    <location>
        <begin position="205"/>
        <end position="227"/>
    </location>
</feature>
<accession>A0ABV1JVV2</accession>
<feature type="transmembrane region" description="Helical" evidence="1">
    <location>
        <begin position="137"/>
        <end position="160"/>
    </location>
</feature>